<evidence type="ECO:0000313" key="6">
    <source>
        <dbReference type="EMBL" id="QTM99968.1"/>
    </source>
</evidence>
<dbReference type="Proteomes" id="UP000665043">
    <property type="component" value="Chromosome"/>
</dbReference>
<dbReference type="EMBL" id="CP046956">
    <property type="protein sequence ID" value="QTM99968.1"/>
    <property type="molecule type" value="Genomic_DNA"/>
</dbReference>
<organism evidence="6 7">
    <name type="scientific">Sediminibacillus dalangtanensis</name>
    <dbReference type="NCBI Taxonomy" id="2729421"/>
    <lineage>
        <taxon>Bacteria</taxon>
        <taxon>Bacillati</taxon>
        <taxon>Bacillota</taxon>
        <taxon>Bacilli</taxon>
        <taxon>Bacillales</taxon>
        <taxon>Bacillaceae</taxon>
        <taxon>Sediminibacillus</taxon>
    </lineage>
</organism>
<accession>A0ABX7VTW4</accession>
<comment type="similarity">
    <text evidence="1">Belongs to the GSP E family.</text>
</comment>
<dbReference type="InterPro" id="IPR001482">
    <property type="entry name" value="T2SS/T4SS_dom"/>
</dbReference>
<protein>
    <submittedName>
        <fullName evidence="6">Type II secretion system protein GspE</fullName>
    </submittedName>
</protein>
<evidence type="ECO:0000256" key="3">
    <source>
        <dbReference type="ARBA" id="ARBA00022840"/>
    </source>
</evidence>
<dbReference type="Gene3D" id="3.30.450.90">
    <property type="match status" value="1"/>
</dbReference>
<evidence type="ECO:0000259" key="5">
    <source>
        <dbReference type="Pfam" id="PF05157"/>
    </source>
</evidence>
<evidence type="ECO:0000313" key="7">
    <source>
        <dbReference type="Proteomes" id="UP000665043"/>
    </source>
</evidence>
<sequence>MAIRNKKKLGDLLKEAGVLTETEIVETLEHKKQGQKLGDALLEQGFITEQQLLEVLELQLGIQSVSLYRYPIDQKLTELVPKEMAQRNVLMPLNLRENTMTVAMNDPIDYFSIDDLELSTGFDIKPVIASKDDILQAINKYYDQKDFALEEDDADLADDAPAVRIMDQLLQTGVHLKASDIHLDPAEDSLSVRYRVDGMLHKERTIPKRLQNSLTARMKIMANLNITETRLPQDGRIRVIIDEKPIDLRISILPTVFGEKIVIRILDLSNIVKKLTDLDFSEENYHDYRKLIQQPSGLILLTGPTGSGKTSTLYASINQLNREEVNIITVEDPVEYQLEGINQVQVNAKIGLDFAAGLRSILRQDPNIIMVGEIRDTETAEIAVRSSLTGHMVFSTLHTNSAMAAIPRLFDMKVEPYLVVSSLSGIMAQRLVKKLCKDCKQSRELNNMEKEIFDRHNIAIDKLYEGKGCNSCRQTGYKGRTAIQELLVIDDAIRQMMMENSSMAEMKKYLKQNGMKFLMDDGLEKVKQGTTSLEEVLRVATEE</sequence>
<keyword evidence="3" id="KW-0067">ATP-binding</keyword>
<dbReference type="SUPFAM" id="SSF52540">
    <property type="entry name" value="P-loop containing nucleoside triphosphate hydrolases"/>
    <property type="match status" value="1"/>
</dbReference>
<feature type="domain" description="Bacterial type II secretion system protein E" evidence="4">
    <location>
        <begin position="156"/>
        <end position="538"/>
    </location>
</feature>
<dbReference type="SUPFAM" id="SSF160246">
    <property type="entry name" value="EspE N-terminal domain-like"/>
    <property type="match status" value="1"/>
</dbReference>
<evidence type="ECO:0000256" key="2">
    <source>
        <dbReference type="ARBA" id="ARBA00022741"/>
    </source>
</evidence>
<dbReference type="Pfam" id="PF00437">
    <property type="entry name" value="T2SSE"/>
    <property type="match status" value="1"/>
</dbReference>
<gene>
    <name evidence="6" type="ORF">ERJ70_12105</name>
</gene>
<evidence type="ECO:0000259" key="4">
    <source>
        <dbReference type="Pfam" id="PF00437"/>
    </source>
</evidence>
<name>A0ABX7VTW4_9BACI</name>
<dbReference type="Pfam" id="PF05157">
    <property type="entry name" value="MshEN"/>
    <property type="match status" value="1"/>
</dbReference>
<dbReference type="Gene3D" id="3.40.50.300">
    <property type="entry name" value="P-loop containing nucleotide triphosphate hydrolases"/>
    <property type="match status" value="1"/>
</dbReference>
<proteinExistence type="inferred from homology"/>
<dbReference type="Gene3D" id="3.30.300.160">
    <property type="entry name" value="Type II secretion system, protein E, N-terminal domain"/>
    <property type="match status" value="1"/>
</dbReference>
<reference evidence="6 7" key="1">
    <citation type="submission" date="2019-12" db="EMBL/GenBank/DDBJ databases">
        <title>The whole genome sequencing of a strain isolated from a Mars analog, Dalangtan Playa.</title>
        <authorList>
            <person name="Huang T."/>
        </authorList>
    </citation>
    <scope>NUCLEOTIDE SEQUENCE [LARGE SCALE GENOMIC DNA]</scope>
    <source>
        <strain evidence="6 7">DP4-553-S</strain>
    </source>
</reference>
<dbReference type="CDD" id="cd01129">
    <property type="entry name" value="PulE-GspE-like"/>
    <property type="match status" value="1"/>
</dbReference>
<dbReference type="InterPro" id="IPR027417">
    <property type="entry name" value="P-loop_NTPase"/>
</dbReference>
<dbReference type="RefSeq" id="WP_209365126.1">
    <property type="nucleotide sequence ID" value="NZ_CP046956.1"/>
</dbReference>
<feature type="domain" description="Type II secretion system protein GspE N-terminal" evidence="5">
    <location>
        <begin position="60"/>
        <end position="145"/>
    </location>
</feature>
<keyword evidence="7" id="KW-1185">Reference proteome</keyword>
<dbReference type="InterPro" id="IPR007831">
    <property type="entry name" value="T2SS_GspE_N"/>
</dbReference>
<evidence type="ECO:0000256" key="1">
    <source>
        <dbReference type="ARBA" id="ARBA00006611"/>
    </source>
</evidence>
<keyword evidence="2" id="KW-0547">Nucleotide-binding</keyword>
<dbReference type="InterPro" id="IPR037257">
    <property type="entry name" value="T2SS_E_N_sf"/>
</dbReference>
<dbReference type="PANTHER" id="PTHR30258:SF1">
    <property type="entry name" value="PROTEIN TRANSPORT PROTEIN HOFB HOMOLOG"/>
    <property type="match status" value="1"/>
</dbReference>
<dbReference type="PANTHER" id="PTHR30258">
    <property type="entry name" value="TYPE II SECRETION SYSTEM PROTEIN GSPE-RELATED"/>
    <property type="match status" value="1"/>
</dbReference>